<sequence length="174" mass="19842">MLRLSFVILLLLISPVVFAQQANPLPIVQQKMQALKWLTGKWQGTASIKGQDGQKQEVKHTLAFVNNLDNTVLLLNESLMQGQDKVAQNIGLLGYNVLQSKYNLQAYTNDGAYIDAYVEVLEKKIIWRIHFSGHIIRYTARLNEKGQWYQTGEMSADEGKIWAPFFESTLTRIN</sequence>
<feature type="chain" id="PRO_5024323723" description="DUF1579 domain-containing protein" evidence="1">
    <location>
        <begin position="20"/>
        <end position="174"/>
    </location>
</feature>
<gene>
    <name evidence="2" type="ORF">F0145_10840</name>
</gene>
<evidence type="ECO:0000313" key="2">
    <source>
        <dbReference type="EMBL" id="KAA5546385.1"/>
    </source>
</evidence>
<proteinExistence type="predicted"/>
<dbReference type="RefSeq" id="WP_150088434.1">
    <property type="nucleotide sequence ID" value="NZ_VWSF01000007.1"/>
</dbReference>
<dbReference type="Proteomes" id="UP000323426">
    <property type="component" value="Unassembled WGS sequence"/>
</dbReference>
<dbReference type="AlphaFoldDB" id="A0A5M6DLZ3"/>
<protein>
    <recommendedName>
        <fullName evidence="4">DUF1579 domain-containing protein</fullName>
    </recommendedName>
</protein>
<reference evidence="2 3" key="1">
    <citation type="submission" date="2019-09" db="EMBL/GenBank/DDBJ databases">
        <title>Genome sequence and assembly of Adhaeribacter sp.</title>
        <authorList>
            <person name="Chhetri G."/>
        </authorList>
    </citation>
    <scope>NUCLEOTIDE SEQUENCE [LARGE SCALE GENOMIC DNA]</scope>
    <source>
        <strain evidence="2 3">DK36</strain>
    </source>
</reference>
<comment type="caution">
    <text evidence="2">The sequence shown here is derived from an EMBL/GenBank/DDBJ whole genome shotgun (WGS) entry which is preliminary data.</text>
</comment>
<feature type="signal peptide" evidence="1">
    <location>
        <begin position="1"/>
        <end position="19"/>
    </location>
</feature>
<accession>A0A5M6DLZ3</accession>
<dbReference type="EMBL" id="VWSF01000007">
    <property type="protein sequence ID" value="KAA5546385.1"/>
    <property type="molecule type" value="Genomic_DNA"/>
</dbReference>
<keyword evidence="1" id="KW-0732">Signal</keyword>
<evidence type="ECO:0000313" key="3">
    <source>
        <dbReference type="Proteomes" id="UP000323426"/>
    </source>
</evidence>
<organism evidence="2 3">
    <name type="scientific">Adhaeribacter rhizoryzae</name>
    <dbReference type="NCBI Taxonomy" id="2607907"/>
    <lineage>
        <taxon>Bacteria</taxon>
        <taxon>Pseudomonadati</taxon>
        <taxon>Bacteroidota</taxon>
        <taxon>Cytophagia</taxon>
        <taxon>Cytophagales</taxon>
        <taxon>Hymenobacteraceae</taxon>
        <taxon>Adhaeribacter</taxon>
    </lineage>
</organism>
<evidence type="ECO:0008006" key="4">
    <source>
        <dbReference type="Google" id="ProtNLM"/>
    </source>
</evidence>
<name>A0A5M6DLZ3_9BACT</name>
<keyword evidence="3" id="KW-1185">Reference proteome</keyword>
<evidence type="ECO:0000256" key="1">
    <source>
        <dbReference type="SAM" id="SignalP"/>
    </source>
</evidence>